<dbReference type="InterPro" id="IPR006949">
    <property type="entry name" value="Barrel_Baseplate_J-like"/>
</dbReference>
<dbReference type="RefSeq" id="WP_043640167.1">
    <property type="nucleotide sequence ID" value="NZ_CP109905.1"/>
</dbReference>
<evidence type="ECO:0000256" key="1">
    <source>
        <dbReference type="ARBA" id="ARBA00038087"/>
    </source>
</evidence>
<dbReference type="Pfam" id="PF26079">
    <property type="entry name" value="Baseplate_J_C"/>
    <property type="match status" value="1"/>
</dbReference>
<accession>A0A1W0CQH8</accession>
<reference evidence="5 6" key="1">
    <citation type="submission" date="2017-02" db="EMBL/GenBank/DDBJ databases">
        <title>Chromobacterium haemolyticum H5244.</title>
        <authorList>
            <person name="Gulvik C.A."/>
        </authorList>
    </citation>
    <scope>NUCLEOTIDE SEQUENCE [LARGE SCALE GENOMIC DNA]</scope>
    <source>
        <strain evidence="5 6">H5244</strain>
    </source>
</reference>
<evidence type="ECO:0000259" key="2">
    <source>
        <dbReference type="Pfam" id="PF04865"/>
    </source>
</evidence>
<feature type="domain" description="Baseplate J-like central" evidence="3">
    <location>
        <begin position="190"/>
        <end position="259"/>
    </location>
</feature>
<evidence type="ECO:0000313" key="5">
    <source>
        <dbReference type="EMBL" id="OQS36903.1"/>
    </source>
</evidence>
<dbReference type="Pfam" id="PF26078">
    <property type="entry name" value="Baseplate_J_M"/>
    <property type="match status" value="1"/>
</dbReference>
<dbReference type="PANTHER" id="PTHR37829:SF3">
    <property type="entry name" value="PROTEIN JAYE-RELATED"/>
    <property type="match status" value="1"/>
</dbReference>
<dbReference type="Pfam" id="PF04865">
    <property type="entry name" value="Baseplate_J"/>
    <property type="match status" value="1"/>
</dbReference>
<feature type="domain" description="Baseplate protein J-like barrel" evidence="2">
    <location>
        <begin position="90"/>
        <end position="160"/>
    </location>
</feature>
<gene>
    <name evidence="5" type="ORF">B0T45_15560</name>
</gene>
<sequence>MPLSTPDFETIRGALLRDLQNLRADADVGPDSDFYVRASSVASAVEGLYQHQSWIARQIFPDSADRDYLEQHARVRGLSRKPPVAAKGLLQLSGNPGAGFAAGLKVRLGEQLYTTQAGGQLDVDGQARVAVAADLPGLAGNVPAGTVAELMAAPSGLASRVSFVNMDGGVDEEDDAALLARLLELIRRPPAGGNRHDYRRWALEVPGVSAAYVYPLRRGLGTVDVVITAQNSLPSADTLAAVQAHIEDLRPVTAKNCLVLAPTPRPVDIEVGLAVDGTTLQALTEPLRQVLAAHFSSLAPGSKLYKSRLEALISDLPGVVDRQLLSPGVNIEPTVNETTVEWLRLGKLTVKGMQ</sequence>
<evidence type="ECO:0000313" key="6">
    <source>
        <dbReference type="Proteomes" id="UP000192721"/>
    </source>
</evidence>
<name>A0A1W0CQH8_9NEIS</name>
<dbReference type="InterPro" id="IPR058531">
    <property type="entry name" value="Baseplate_J_M"/>
</dbReference>
<organism evidence="5 6">
    <name type="scientific">Chromobacterium haemolyticum</name>
    <dbReference type="NCBI Taxonomy" id="394935"/>
    <lineage>
        <taxon>Bacteria</taxon>
        <taxon>Pseudomonadati</taxon>
        <taxon>Pseudomonadota</taxon>
        <taxon>Betaproteobacteria</taxon>
        <taxon>Neisseriales</taxon>
        <taxon>Chromobacteriaceae</taxon>
        <taxon>Chromobacterium</taxon>
    </lineage>
</organism>
<comment type="similarity">
    <text evidence="1">Belongs to the Mu gp47/PBSX XkdT family.</text>
</comment>
<feature type="domain" description="Baseplate J-like C-terminal" evidence="4">
    <location>
        <begin position="268"/>
        <end position="350"/>
    </location>
</feature>
<comment type="caution">
    <text evidence="5">The sequence shown here is derived from an EMBL/GenBank/DDBJ whole genome shotgun (WGS) entry which is preliminary data.</text>
</comment>
<dbReference type="Proteomes" id="UP000192721">
    <property type="component" value="Unassembled WGS sequence"/>
</dbReference>
<proteinExistence type="inferred from homology"/>
<evidence type="ECO:0000259" key="3">
    <source>
        <dbReference type="Pfam" id="PF26078"/>
    </source>
</evidence>
<dbReference type="InterPro" id="IPR058530">
    <property type="entry name" value="Baseplate_J-like_C"/>
</dbReference>
<dbReference type="EMBL" id="MUKV01000021">
    <property type="protein sequence ID" value="OQS36903.1"/>
    <property type="molecule type" value="Genomic_DNA"/>
</dbReference>
<dbReference type="PANTHER" id="PTHR37829">
    <property type="entry name" value="PHAGE-LIKE ELEMENT PBSX PROTEIN XKDT"/>
    <property type="match status" value="1"/>
</dbReference>
<dbReference type="InterPro" id="IPR052399">
    <property type="entry name" value="Phage_Baseplate_Assmbl_Protein"/>
</dbReference>
<dbReference type="AlphaFoldDB" id="A0A1W0CQH8"/>
<protein>
    <submittedName>
        <fullName evidence="5">Phage tail protein</fullName>
    </submittedName>
</protein>
<evidence type="ECO:0000259" key="4">
    <source>
        <dbReference type="Pfam" id="PF26079"/>
    </source>
</evidence>